<reference evidence="2 3" key="1">
    <citation type="journal article" date="2008" name="BMC Genomics">
        <title>Genome sequence and rapid evolution of the rice pathogen Xanthomonas oryzae pv. oryzae PXO99A.</title>
        <authorList>
            <person name="Salzberg S.L."/>
            <person name="Sommer D.D."/>
            <person name="Schatz M.C."/>
            <person name="Phillippy A.M."/>
            <person name="Rabinowicz P.D."/>
            <person name="Tsuge S."/>
            <person name="Furutani A."/>
            <person name="Ochiai H."/>
            <person name="Delcher A.L."/>
            <person name="Kelley D."/>
            <person name="Madupu R."/>
            <person name="Puiu D."/>
            <person name="Radune D."/>
            <person name="Shumway M."/>
            <person name="Trapnell C."/>
            <person name="Aparna G."/>
            <person name="Jha G."/>
            <person name="Pandey A."/>
            <person name="Patil P.B."/>
            <person name="Ishihara H."/>
            <person name="Meyer D.F."/>
            <person name="Szurek B."/>
            <person name="Verdier V."/>
            <person name="Koebnik R."/>
            <person name="Dow J.M."/>
            <person name="Ryan R.P."/>
            <person name="Hirata H."/>
            <person name="Tsuyumu S."/>
            <person name="Won Lee S."/>
            <person name="Seo Y.S."/>
            <person name="Sriariyanum M."/>
            <person name="Ronald P.C."/>
            <person name="Sonti R.V."/>
            <person name="Van Sluys M.A."/>
            <person name="Leach J.E."/>
            <person name="White F.F."/>
            <person name="Bogdanove A.J."/>
        </authorList>
    </citation>
    <scope>NUCLEOTIDE SEQUENCE [LARGE SCALE GENOMIC DNA]</scope>
    <source>
        <strain evidence="2 3">PXO99A</strain>
    </source>
</reference>
<dbReference type="Proteomes" id="UP000001740">
    <property type="component" value="Chromosome"/>
</dbReference>
<sequence length="261" mass="28787">MPVHDSRRSREDAMRHLHITLGPTARTARTGLRRWFTMTDAPAIAQGPVGPDHPEHPDHSLFAQIREAVSVLDAELGKPFDEASERMAARELPLATQHGVDQVAHVVLSRQLGEVGEHVFLVRGELSDPAHLRAHITTQEAMETSVDASLAQLDEINRRLMLRLPPRCVGVRNRACGCAARSTTAPRLSEEYLVQHGSQAATKLRSNAVALHTRRWCPFAPKSYRCKHCVGDVTHWLSLRRCAPTTSSPCHVPTAPVSSIA</sequence>
<dbReference type="AlphaFoldDB" id="A0A0K0GG76"/>
<organism evidence="2 3">
    <name type="scientific">Xanthomonas oryzae pv. oryzae (strain PXO99A)</name>
    <dbReference type="NCBI Taxonomy" id="360094"/>
    <lineage>
        <taxon>Bacteria</taxon>
        <taxon>Pseudomonadati</taxon>
        <taxon>Pseudomonadota</taxon>
        <taxon>Gammaproteobacteria</taxon>
        <taxon>Lysobacterales</taxon>
        <taxon>Lysobacteraceae</taxon>
        <taxon>Xanthomonas</taxon>
    </lineage>
</organism>
<dbReference type="HOGENOM" id="CLU_1065386_0_0_6"/>
<dbReference type="eggNOG" id="COG5153">
    <property type="taxonomic scope" value="Bacteria"/>
</dbReference>
<accession>A0A0K0GG76</accession>
<feature type="domain" description="X-Tfes XVIPCD" evidence="1">
    <location>
        <begin position="52"/>
        <end position="154"/>
    </location>
</feature>
<proteinExistence type="predicted"/>
<evidence type="ECO:0000259" key="1">
    <source>
        <dbReference type="Pfam" id="PF20410"/>
    </source>
</evidence>
<gene>
    <name evidence="2" type="ordered locus">PXO_03766</name>
</gene>
<dbReference type="KEGG" id="xop:PXO_03766"/>
<name>A0A0K0GG76_XANOP</name>
<evidence type="ECO:0000313" key="2">
    <source>
        <dbReference type="EMBL" id="ACD57101.1"/>
    </source>
</evidence>
<evidence type="ECO:0000313" key="3">
    <source>
        <dbReference type="Proteomes" id="UP000001740"/>
    </source>
</evidence>
<dbReference type="EMBL" id="CP000967">
    <property type="protein sequence ID" value="ACD57101.1"/>
    <property type="molecule type" value="Genomic_DNA"/>
</dbReference>
<protein>
    <recommendedName>
        <fullName evidence="1">X-Tfes XVIPCD domain-containing protein</fullName>
    </recommendedName>
</protein>
<dbReference type="Pfam" id="PF20410">
    <property type="entry name" value="X-Tfes_XVIPCD"/>
    <property type="match status" value="1"/>
</dbReference>
<dbReference type="InterPro" id="IPR046519">
    <property type="entry name" value="X-Tfes_XVIPCD"/>
</dbReference>